<dbReference type="GO" id="GO:0042803">
    <property type="term" value="F:protein homodimerization activity"/>
    <property type="evidence" value="ECO:0007669"/>
    <property type="project" value="InterPro"/>
</dbReference>
<dbReference type="RefSeq" id="WP_145346717.1">
    <property type="nucleotide sequence ID" value="NZ_CP036261.1"/>
</dbReference>
<comment type="function">
    <text evidence="7 10 11">Participates actively in the response to hyperosmotic and heat shock by preventing the aggregation of stress-denatured proteins, in association with DnaK and GrpE. It is the nucleotide exchange factor for DnaK and may function as a thermosensor. Unfolded proteins bind initially to DnaJ; upon interaction with the DnaJ-bound protein, DnaK hydrolyzes its bound ATP, resulting in the formation of a stable complex. GrpE releases ADP from DnaK; ATP binding to DnaK triggers the release of the substrate protein, thus completing the reaction cycle. Several rounds of ATP-dependent interactions between DnaJ, DnaK and GrpE are required for fully efficient folding.</text>
</comment>
<comment type="subcellular location">
    <subcellularLocation>
        <location evidence="1 10">Cytoplasm</location>
    </subcellularLocation>
</comment>
<dbReference type="InterPro" id="IPR009012">
    <property type="entry name" value="GrpE_head"/>
</dbReference>
<dbReference type="KEGG" id="ruv:EC9_33590"/>
<keyword evidence="6 10" id="KW-0143">Chaperone</keyword>
<dbReference type="PANTHER" id="PTHR21237">
    <property type="entry name" value="GRPE PROTEIN"/>
    <property type="match status" value="1"/>
</dbReference>
<dbReference type="PROSITE" id="PS01071">
    <property type="entry name" value="GRPE"/>
    <property type="match status" value="1"/>
</dbReference>
<keyword evidence="5 10" id="KW-0346">Stress response</keyword>
<dbReference type="CDD" id="cd00446">
    <property type="entry name" value="GrpE"/>
    <property type="match status" value="1"/>
</dbReference>
<sequence length="195" mass="21282">MNNQESNENIDNTETPNDDVGFDATSEAGVNDDALEAVAGEIGGDSSEPSLEVQLAQANDQILKLHAELENVRKRIRREADEQIRFASLPLMHDLLGVFDNLRRAIEAAETSQSTEGLTEGVQMVAKQFVDTLGKFHCTPIPALGETFDPHVHEAISQMPSDEYPAGSVMIEATRGFQLHDRVVRPSQVVVSTGN</sequence>
<evidence type="ECO:0000256" key="6">
    <source>
        <dbReference type="ARBA" id="ARBA00023186"/>
    </source>
</evidence>
<feature type="compositionally biased region" description="Polar residues" evidence="14">
    <location>
        <begin position="1"/>
        <end position="15"/>
    </location>
</feature>
<dbReference type="AlphaFoldDB" id="A0A517M2R2"/>
<dbReference type="GO" id="GO:0051082">
    <property type="term" value="F:unfolded protein binding"/>
    <property type="evidence" value="ECO:0007669"/>
    <property type="project" value="TreeGrafter"/>
</dbReference>
<feature type="region of interest" description="Disordered" evidence="14">
    <location>
        <begin position="1"/>
        <end position="28"/>
    </location>
</feature>
<dbReference type="Gene3D" id="2.30.22.10">
    <property type="entry name" value="Head domain of nucleotide exchange factor GrpE"/>
    <property type="match status" value="1"/>
</dbReference>
<dbReference type="InterPro" id="IPR013805">
    <property type="entry name" value="GrpE_CC"/>
</dbReference>
<evidence type="ECO:0000256" key="11">
    <source>
        <dbReference type="RuleBase" id="RU000639"/>
    </source>
</evidence>
<dbReference type="EMBL" id="CP036261">
    <property type="protein sequence ID" value="QDS89162.1"/>
    <property type="molecule type" value="Genomic_DNA"/>
</dbReference>
<dbReference type="FunFam" id="2.30.22.10:FF:000001">
    <property type="entry name" value="Protein GrpE"/>
    <property type="match status" value="1"/>
</dbReference>
<evidence type="ECO:0000256" key="2">
    <source>
        <dbReference type="ARBA" id="ARBA00009054"/>
    </source>
</evidence>
<evidence type="ECO:0000256" key="5">
    <source>
        <dbReference type="ARBA" id="ARBA00023016"/>
    </source>
</evidence>
<reference evidence="15 16" key="1">
    <citation type="submission" date="2019-02" db="EMBL/GenBank/DDBJ databases">
        <title>Deep-cultivation of Planctomycetes and their phenomic and genomic characterization uncovers novel biology.</title>
        <authorList>
            <person name="Wiegand S."/>
            <person name="Jogler M."/>
            <person name="Boedeker C."/>
            <person name="Pinto D."/>
            <person name="Vollmers J."/>
            <person name="Rivas-Marin E."/>
            <person name="Kohn T."/>
            <person name="Peeters S.H."/>
            <person name="Heuer A."/>
            <person name="Rast P."/>
            <person name="Oberbeckmann S."/>
            <person name="Bunk B."/>
            <person name="Jeske O."/>
            <person name="Meyerdierks A."/>
            <person name="Storesund J.E."/>
            <person name="Kallscheuer N."/>
            <person name="Luecker S."/>
            <person name="Lage O.M."/>
            <person name="Pohl T."/>
            <person name="Merkel B.J."/>
            <person name="Hornburger P."/>
            <person name="Mueller R.-W."/>
            <person name="Bruemmer F."/>
            <person name="Labrenz M."/>
            <person name="Spormann A.M."/>
            <person name="Op den Camp H."/>
            <person name="Overmann J."/>
            <person name="Amann R."/>
            <person name="Jetten M.S.M."/>
            <person name="Mascher T."/>
            <person name="Medema M.H."/>
            <person name="Devos D.P."/>
            <person name="Kaster A.-K."/>
            <person name="Ovreas L."/>
            <person name="Rohde M."/>
            <person name="Galperin M.Y."/>
            <person name="Jogler C."/>
        </authorList>
    </citation>
    <scope>NUCLEOTIDE SEQUENCE [LARGE SCALE GENOMIC DNA]</scope>
    <source>
        <strain evidence="15 16">EC9</strain>
    </source>
</reference>
<keyword evidence="4 10" id="KW-0963">Cytoplasm</keyword>
<dbReference type="Gene3D" id="3.90.20.20">
    <property type="match status" value="1"/>
</dbReference>
<dbReference type="SUPFAM" id="SSF51064">
    <property type="entry name" value="Head domain of nucleotide exchange factor GrpE"/>
    <property type="match status" value="1"/>
</dbReference>
<dbReference type="GO" id="GO:0005737">
    <property type="term" value="C:cytoplasm"/>
    <property type="evidence" value="ECO:0007669"/>
    <property type="project" value="UniProtKB-SubCell"/>
</dbReference>
<comment type="similarity">
    <text evidence="2 10 12">Belongs to the GrpE family.</text>
</comment>
<dbReference type="InterPro" id="IPR000740">
    <property type="entry name" value="GrpE"/>
</dbReference>
<dbReference type="HAMAP" id="MF_01151">
    <property type="entry name" value="GrpE"/>
    <property type="match status" value="1"/>
</dbReference>
<evidence type="ECO:0000256" key="14">
    <source>
        <dbReference type="SAM" id="MobiDB-lite"/>
    </source>
</evidence>
<accession>A0A517M2R2</accession>
<protein>
    <recommendedName>
        <fullName evidence="8 10">Protein GrpE</fullName>
    </recommendedName>
    <alternativeName>
        <fullName evidence="9 10">HSP-70 cofactor</fullName>
    </alternativeName>
</protein>
<evidence type="ECO:0000256" key="1">
    <source>
        <dbReference type="ARBA" id="ARBA00004496"/>
    </source>
</evidence>
<dbReference type="PRINTS" id="PR00773">
    <property type="entry name" value="GRPEPROTEIN"/>
</dbReference>
<comment type="subunit">
    <text evidence="3 10">Homodimer.</text>
</comment>
<evidence type="ECO:0000256" key="12">
    <source>
        <dbReference type="RuleBase" id="RU004478"/>
    </source>
</evidence>
<feature type="coiled-coil region" evidence="13">
    <location>
        <begin position="55"/>
        <end position="82"/>
    </location>
</feature>
<dbReference type="GO" id="GO:0000774">
    <property type="term" value="F:adenyl-nucleotide exchange factor activity"/>
    <property type="evidence" value="ECO:0007669"/>
    <property type="project" value="InterPro"/>
</dbReference>
<keyword evidence="16" id="KW-1185">Reference proteome</keyword>
<keyword evidence="13" id="KW-0175">Coiled coil</keyword>
<dbReference type="PANTHER" id="PTHR21237:SF23">
    <property type="entry name" value="GRPE PROTEIN HOMOLOG, MITOCHONDRIAL"/>
    <property type="match status" value="1"/>
</dbReference>
<dbReference type="GO" id="GO:0051087">
    <property type="term" value="F:protein-folding chaperone binding"/>
    <property type="evidence" value="ECO:0007669"/>
    <property type="project" value="InterPro"/>
</dbReference>
<dbReference type="SUPFAM" id="SSF58014">
    <property type="entry name" value="Coiled-coil domain of nucleotide exchange factor GrpE"/>
    <property type="match status" value="1"/>
</dbReference>
<organism evidence="15 16">
    <name type="scientific">Rosistilla ulvae</name>
    <dbReference type="NCBI Taxonomy" id="1930277"/>
    <lineage>
        <taxon>Bacteria</taxon>
        <taxon>Pseudomonadati</taxon>
        <taxon>Planctomycetota</taxon>
        <taxon>Planctomycetia</taxon>
        <taxon>Pirellulales</taxon>
        <taxon>Pirellulaceae</taxon>
        <taxon>Rosistilla</taxon>
    </lineage>
</organism>
<proteinExistence type="inferred from homology"/>
<dbReference type="Pfam" id="PF01025">
    <property type="entry name" value="GrpE"/>
    <property type="match status" value="1"/>
</dbReference>
<dbReference type="GO" id="GO:0006457">
    <property type="term" value="P:protein folding"/>
    <property type="evidence" value="ECO:0007669"/>
    <property type="project" value="InterPro"/>
</dbReference>
<evidence type="ECO:0000313" key="16">
    <source>
        <dbReference type="Proteomes" id="UP000319557"/>
    </source>
</evidence>
<dbReference type="OrthoDB" id="9812586at2"/>
<evidence type="ECO:0000256" key="9">
    <source>
        <dbReference type="ARBA" id="ARBA00076414"/>
    </source>
</evidence>
<evidence type="ECO:0000256" key="7">
    <source>
        <dbReference type="ARBA" id="ARBA00053401"/>
    </source>
</evidence>
<evidence type="ECO:0000256" key="8">
    <source>
        <dbReference type="ARBA" id="ARBA00072274"/>
    </source>
</evidence>
<evidence type="ECO:0000256" key="4">
    <source>
        <dbReference type="ARBA" id="ARBA00022490"/>
    </source>
</evidence>
<name>A0A517M2R2_9BACT</name>
<evidence type="ECO:0000256" key="3">
    <source>
        <dbReference type="ARBA" id="ARBA00011738"/>
    </source>
</evidence>
<evidence type="ECO:0000256" key="13">
    <source>
        <dbReference type="SAM" id="Coils"/>
    </source>
</evidence>
<evidence type="ECO:0000313" key="15">
    <source>
        <dbReference type="EMBL" id="QDS89162.1"/>
    </source>
</evidence>
<dbReference type="Proteomes" id="UP000319557">
    <property type="component" value="Chromosome"/>
</dbReference>
<gene>
    <name evidence="10" type="primary">grpE</name>
    <name evidence="15" type="ORF">EC9_33590</name>
</gene>
<evidence type="ECO:0000256" key="10">
    <source>
        <dbReference type="HAMAP-Rule" id="MF_01151"/>
    </source>
</evidence>